<gene>
    <name evidence="1" type="ORF">HNQ73_002987</name>
</gene>
<keyword evidence="2" id="KW-1185">Reference proteome</keyword>
<dbReference type="CDD" id="cd03801">
    <property type="entry name" value="GT4_PimA-like"/>
    <property type="match status" value="1"/>
</dbReference>
<name>A0A841KAN3_9HYPH</name>
<comment type="caution">
    <text evidence="1">The sequence shown here is derived from an EMBL/GenBank/DDBJ whole genome shotgun (WGS) entry which is preliminary data.</text>
</comment>
<protein>
    <submittedName>
        <fullName evidence="1">Glycosyltransferase involved in cell wall biosynthesis</fullName>
    </submittedName>
</protein>
<reference evidence="1 2" key="1">
    <citation type="submission" date="2020-08" db="EMBL/GenBank/DDBJ databases">
        <title>Genomic Encyclopedia of Type Strains, Phase IV (KMG-IV): sequencing the most valuable type-strain genomes for metagenomic binning, comparative biology and taxonomic classification.</title>
        <authorList>
            <person name="Goeker M."/>
        </authorList>
    </citation>
    <scope>NUCLEOTIDE SEQUENCE [LARGE SCALE GENOMIC DNA]</scope>
    <source>
        <strain evidence="1 2">DSM 101465</strain>
    </source>
</reference>
<dbReference type="InterPro" id="IPR050194">
    <property type="entry name" value="Glycosyltransferase_grp1"/>
</dbReference>
<dbReference type="Proteomes" id="UP000588017">
    <property type="component" value="Unassembled WGS sequence"/>
</dbReference>
<dbReference type="GO" id="GO:0016757">
    <property type="term" value="F:glycosyltransferase activity"/>
    <property type="evidence" value="ECO:0007669"/>
    <property type="project" value="TreeGrafter"/>
</dbReference>
<dbReference type="PANTHER" id="PTHR45947">
    <property type="entry name" value="SULFOQUINOVOSYL TRANSFERASE SQD2"/>
    <property type="match status" value="1"/>
</dbReference>
<evidence type="ECO:0000313" key="2">
    <source>
        <dbReference type="Proteomes" id="UP000588017"/>
    </source>
</evidence>
<dbReference type="SUPFAM" id="SSF53756">
    <property type="entry name" value="UDP-Glycosyltransferase/glycogen phosphorylase"/>
    <property type="match status" value="1"/>
</dbReference>
<dbReference type="Pfam" id="PF13692">
    <property type="entry name" value="Glyco_trans_1_4"/>
    <property type="match status" value="1"/>
</dbReference>
<accession>A0A841KAN3</accession>
<keyword evidence="1" id="KW-0808">Transferase</keyword>
<dbReference type="EMBL" id="JACHEH010000007">
    <property type="protein sequence ID" value="MBB6169345.1"/>
    <property type="molecule type" value="Genomic_DNA"/>
</dbReference>
<evidence type="ECO:0000313" key="1">
    <source>
        <dbReference type="EMBL" id="MBB6169345.1"/>
    </source>
</evidence>
<dbReference type="PANTHER" id="PTHR45947:SF3">
    <property type="entry name" value="SULFOQUINOVOSYL TRANSFERASE SQD2"/>
    <property type="match status" value="1"/>
</dbReference>
<dbReference type="Gene3D" id="3.40.50.2000">
    <property type="entry name" value="Glycogen Phosphorylase B"/>
    <property type="match status" value="2"/>
</dbReference>
<sequence>MSGGPLAFYAPLKAPDDATPSGDRRMARLFLAALERAGYRPEIASRIRTFDGSGDKTIQARLRAEGEREAERLVAAYGALAPAQRPRAWFTYHVYYKAPDWTGPRVAAALGIPYVVAEGSRAPKRAGGPWAVGHEGAERALDAARLVFVMTHNDRPALEAARQPGQDLVDLPPFLDVSGRKGGNAAGPADKAARPARLLTVAMMRPGDKLASYRLLAEALGRLAGLPWQLTIVGDGPARTEVEALFAPFGERVRLAGRVDDRNILSHFYAEADLFVWPAVNEAYGMVFLEAQAEGCPVVAGDEGGVASVVRHGETGVLTPARDAAAFATAIVGLLGDDVRRRHMAAAASRFVHGERSLERAATVLADALSAIGVRP</sequence>
<organism evidence="1 2">
    <name type="scientific">Chelatococcus composti</name>
    <dbReference type="NCBI Taxonomy" id="1743235"/>
    <lineage>
        <taxon>Bacteria</taxon>
        <taxon>Pseudomonadati</taxon>
        <taxon>Pseudomonadota</taxon>
        <taxon>Alphaproteobacteria</taxon>
        <taxon>Hyphomicrobiales</taxon>
        <taxon>Chelatococcaceae</taxon>
        <taxon>Chelatococcus</taxon>
    </lineage>
</organism>
<dbReference type="RefSeq" id="WP_244650235.1">
    <property type="nucleotide sequence ID" value="NZ_BMHX01000007.1"/>
</dbReference>
<dbReference type="AlphaFoldDB" id="A0A841KAN3"/>
<proteinExistence type="predicted"/>